<dbReference type="InterPro" id="IPR000463">
    <property type="entry name" value="Fatty_acid-bd"/>
</dbReference>
<dbReference type="AlphaFoldDB" id="A0AAE0V535"/>
<dbReference type="EMBL" id="JAUCMX010000007">
    <property type="protein sequence ID" value="KAK3540568.1"/>
    <property type="molecule type" value="Genomic_DNA"/>
</dbReference>
<organism evidence="1 2">
    <name type="scientific">Hemibagrus guttatus</name>
    <dbReference type="NCBI Taxonomy" id="175788"/>
    <lineage>
        <taxon>Eukaryota</taxon>
        <taxon>Metazoa</taxon>
        <taxon>Chordata</taxon>
        <taxon>Craniata</taxon>
        <taxon>Vertebrata</taxon>
        <taxon>Euteleostomi</taxon>
        <taxon>Actinopterygii</taxon>
        <taxon>Neopterygii</taxon>
        <taxon>Teleostei</taxon>
        <taxon>Ostariophysi</taxon>
        <taxon>Siluriformes</taxon>
        <taxon>Bagridae</taxon>
        <taxon>Hemibagrus</taxon>
    </lineage>
</organism>
<dbReference type="Pfam" id="PF14651">
    <property type="entry name" value="Lipocalin_7"/>
    <property type="match status" value="1"/>
</dbReference>
<keyword evidence="2" id="KW-1185">Reference proteome</keyword>
<dbReference type="PRINTS" id="PR00178">
    <property type="entry name" value="FATTYACIDBP"/>
</dbReference>
<protein>
    <submittedName>
        <fullName evidence="1">Uncharacterized protein</fullName>
    </submittedName>
</protein>
<dbReference type="Proteomes" id="UP001274896">
    <property type="component" value="Unassembled WGS sequence"/>
</dbReference>
<name>A0AAE0V535_9TELE</name>
<reference evidence="1" key="1">
    <citation type="submission" date="2023-06" db="EMBL/GenBank/DDBJ databases">
        <title>Male Hemibagrus guttatus genome.</title>
        <authorList>
            <person name="Bian C."/>
        </authorList>
    </citation>
    <scope>NUCLEOTIDE SEQUENCE</scope>
    <source>
        <strain evidence="1">Male_cb2023</strain>
        <tissue evidence="1">Muscle</tissue>
    </source>
</reference>
<gene>
    <name evidence="1" type="ORF">QTP70_034323</name>
</gene>
<dbReference type="GO" id="GO:0008289">
    <property type="term" value="F:lipid binding"/>
    <property type="evidence" value="ECO:0007669"/>
    <property type="project" value="InterPro"/>
</dbReference>
<proteinExistence type="predicted"/>
<dbReference type="SUPFAM" id="SSF50814">
    <property type="entry name" value="Lipocalins"/>
    <property type="match status" value="1"/>
</dbReference>
<comment type="caution">
    <text evidence="1">The sequence shown here is derived from an EMBL/GenBank/DDBJ whole genome shotgun (WGS) entry which is preliminary data.</text>
</comment>
<dbReference type="InterPro" id="IPR012674">
    <property type="entry name" value="Calycin"/>
</dbReference>
<dbReference type="Gene3D" id="2.40.128.20">
    <property type="match status" value="2"/>
</dbReference>
<accession>A0AAE0V535</accession>
<evidence type="ECO:0000313" key="2">
    <source>
        <dbReference type="Proteomes" id="UP001274896"/>
    </source>
</evidence>
<evidence type="ECO:0000313" key="1">
    <source>
        <dbReference type="EMBL" id="KAK3540568.1"/>
    </source>
</evidence>
<sequence>MSFSGKYQLESQEGFVPFMKAIGRCLPDDLIEKGKDMKSVSEIEQNGDSFKVTVTTGSKVMTVVTKEGNKLKAKLSGIESVTELLDANTIVHTMTLGDIVFKRTSKRVS</sequence>